<protein>
    <recommendedName>
        <fullName evidence="4">HAD family hydrolase</fullName>
    </recommendedName>
</protein>
<name>A0A2H0WU15_9BACT</name>
<proteinExistence type="predicted"/>
<feature type="coiled-coil region" evidence="1">
    <location>
        <begin position="199"/>
        <end position="226"/>
    </location>
</feature>
<organism evidence="2 3">
    <name type="scientific">Candidatus Portnoybacteria bacterium CG09_land_8_20_14_0_10_44_13</name>
    <dbReference type="NCBI Taxonomy" id="1974811"/>
    <lineage>
        <taxon>Bacteria</taxon>
        <taxon>Candidatus Portnoyibacteriota</taxon>
    </lineage>
</organism>
<reference evidence="3" key="1">
    <citation type="submission" date="2017-09" db="EMBL/GenBank/DDBJ databases">
        <title>Depth-based differentiation of microbial function through sediment-hosted aquifers and enrichment of novel symbionts in the deep terrestrial subsurface.</title>
        <authorList>
            <person name="Probst A.J."/>
            <person name="Ladd B."/>
            <person name="Jarett J.K."/>
            <person name="Geller-Mcgrath D.E."/>
            <person name="Sieber C.M.K."/>
            <person name="Emerson J.B."/>
            <person name="Anantharaman K."/>
            <person name="Thomas B.C."/>
            <person name="Malmstrom R."/>
            <person name="Stieglmeier M."/>
            <person name="Klingl A."/>
            <person name="Woyke T."/>
            <person name="Ryan C.M."/>
            <person name="Banfield J.F."/>
        </authorList>
    </citation>
    <scope>NUCLEOTIDE SEQUENCE [LARGE SCALE GENOMIC DNA]</scope>
</reference>
<dbReference type="EMBL" id="PEZF01000187">
    <property type="protein sequence ID" value="PIS16162.1"/>
    <property type="molecule type" value="Genomic_DNA"/>
</dbReference>
<evidence type="ECO:0000256" key="1">
    <source>
        <dbReference type="SAM" id="Coils"/>
    </source>
</evidence>
<evidence type="ECO:0000313" key="3">
    <source>
        <dbReference type="Proteomes" id="UP000229080"/>
    </source>
</evidence>
<dbReference type="InterPro" id="IPR036412">
    <property type="entry name" value="HAD-like_sf"/>
</dbReference>
<dbReference type="AlphaFoldDB" id="A0A2H0WU15"/>
<evidence type="ECO:0000313" key="2">
    <source>
        <dbReference type="EMBL" id="PIS16162.1"/>
    </source>
</evidence>
<sequence length="229" mass="27092">MGMKIILDFDDVIFNTRKFNSDYRRAFCAQGIPEDVFDECYHQLSIRGRSGKKPYDPQKHLGEIKLRLPIDEKSVRRAIDAFLRGADKYLFSDAVNFFKKFNKKDLYIVSYGMKGYQDIKIKHARVQKYFKKVIILDGFKSEGVKEIVGADKIKKDEKFFFMDDRAEWVEDVKKRYPRVITFLVKRREGRYNDKKNRHCDFEVKNLKEAAKLIEKLEKSNKSEEGLCAE</sequence>
<dbReference type="Gene3D" id="3.40.50.1000">
    <property type="entry name" value="HAD superfamily/HAD-like"/>
    <property type="match status" value="1"/>
</dbReference>
<dbReference type="InterPro" id="IPR023214">
    <property type="entry name" value="HAD_sf"/>
</dbReference>
<dbReference type="SUPFAM" id="SSF56784">
    <property type="entry name" value="HAD-like"/>
    <property type="match status" value="1"/>
</dbReference>
<dbReference type="Proteomes" id="UP000229080">
    <property type="component" value="Unassembled WGS sequence"/>
</dbReference>
<keyword evidence="1" id="KW-0175">Coiled coil</keyword>
<accession>A0A2H0WU15</accession>
<comment type="caution">
    <text evidence="2">The sequence shown here is derived from an EMBL/GenBank/DDBJ whole genome shotgun (WGS) entry which is preliminary data.</text>
</comment>
<evidence type="ECO:0008006" key="4">
    <source>
        <dbReference type="Google" id="ProtNLM"/>
    </source>
</evidence>
<gene>
    <name evidence="2" type="ORF">COT61_05340</name>
</gene>